<dbReference type="InterPro" id="IPR036047">
    <property type="entry name" value="F-box-like_dom_sf"/>
</dbReference>
<dbReference type="Pfam" id="PF24750">
    <property type="entry name" value="b-prop_At3g26010-like"/>
    <property type="match status" value="1"/>
</dbReference>
<keyword evidence="4" id="KW-1185">Reference proteome</keyword>
<evidence type="ECO:0000259" key="2">
    <source>
        <dbReference type="Pfam" id="PF24750"/>
    </source>
</evidence>
<proteinExistence type="predicted"/>
<feature type="domain" description="F-box" evidence="1">
    <location>
        <begin position="8"/>
        <end position="35"/>
    </location>
</feature>
<dbReference type="PANTHER" id="PTHR31672:SF9">
    <property type="entry name" value="F-BOX DOMAIN-CONTAINING PROTEIN"/>
    <property type="match status" value="1"/>
</dbReference>
<dbReference type="InterPro" id="IPR001810">
    <property type="entry name" value="F-box_dom"/>
</dbReference>
<dbReference type="AlphaFoldDB" id="A0A022QD92"/>
<dbReference type="InterPro" id="IPR056592">
    <property type="entry name" value="Beta-prop_At3g26010-like"/>
</dbReference>
<dbReference type="STRING" id="4155.A0A022QD92"/>
<dbReference type="PANTHER" id="PTHR31672">
    <property type="entry name" value="BNACNNG10540D PROTEIN"/>
    <property type="match status" value="1"/>
</dbReference>
<name>A0A022QD92_ERYGU</name>
<reference evidence="3 4" key="1">
    <citation type="journal article" date="2013" name="Proc. Natl. Acad. Sci. U.S.A.">
        <title>Fine-scale variation in meiotic recombination in Mimulus inferred from population shotgun sequencing.</title>
        <authorList>
            <person name="Hellsten U."/>
            <person name="Wright K.M."/>
            <person name="Jenkins J."/>
            <person name="Shu S."/>
            <person name="Yuan Y."/>
            <person name="Wessler S.R."/>
            <person name="Schmutz J."/>
            <person name="Willis J.H."/>
            <person name="Rokhsar D.S."/>
        </authorList>
    </citation>
    <scope>NUCLEOTIDE SEQUENCE [LARGE SCALE GENOMIC DNA]</scope>
    <source>
        <strain evidence="4">cv. DUN x IM62</strain>
    </source>
</reference>
<evidence type="ECO:0000313" key="3">
    <source>
        <dbReference type="EMBL" id="EYU24435.1"/>
    </source>
</evidence>
<sequence length="347" mass="40322">MVPPLLVHLPPKTLFKFMTVSKRWKYLINDPTFLKFHNNKQRRRSAVTGDDGSRLLALFQLTTKHLSGIYRRRPSERAMNELGYFINSSEGLVLCGRHPSTYHIMNPVTKKWVPLPPPLRRRLDQQYYRDWTIGLMVTAWEGDNSYIVVRAALMDDLDQTLSIETYSSKTGEWLPSTLVGTGGFVLHPLPGPPLVANGVFHWFTYNWQIALYDPSDETGHAQLIKIPYLDDAREEEEGRMSYKRKKTIPCHEWELVHDIDIESLGVFFYVPNPEKNRMNRIRLECFVPNWYPLVIVLRQAEKIFLYNLGSNIIESVRYYGCPIITTYMRSTCVLISSLLACPLIFFD</sequence>
<evidence type="ECO:0000313" key="4">
    <source>
        <dbReference type="Proteomes" id="UP000030748"/>
    </source>
</evidence>
<dbReference type="Pfam" id="PF00646">
    <property type="entry name" value="F-box"/>
    <property type="match status" value="1"/>
</dbReference>
<feature type="domain" description="F-box protein At3g26010-like beta-propeller" evidence="2">
    <location>
        <begin position="83"/>
        <end position="229"/>
    </location>
</feature>
<evidence type="ECO:0000259" key="1">
    <source>
        <dbReference type="Pfam" id="PF00646"/>
    </source>
</evidence>
<evidence type="ECO:0008006" key="5">
    <source>
        <dbReference type="Google" id="ProtNLM"/>
    </source>
</evidence>
<organism evidence="3 4">
    <name type="scientific">Erythranthe guttata</name>
    <name type="common">Yellow monkey flower</name>
    <name type="synonym">Mimulus guttatus</name>
    <dbReference type="NCBI Taxonomy" id="4155"/>
    <lineage>
        <taxon>Eukaryota</taxon>
        <taxon>Viridiplantae</taxon>
        <taxon>Streptophyta</taxon>
        <taxon>Embryophyta</taxon>
        <taxon>Tracheophyta</taxon>
        <taxon>Spermatophyta</taxon>
        <taxon>Magnoliopsida</taxon>
        <taxon>eudicotyledons</taxon>
        <taxon>Gunneridae</taxon>
        <taxon>Pentapetalae</taxon>
        <taxon>asterids</taxon>
        <taxon>lamiids</taxon>
        <taxon>Lamiales</taxon>
        <taxon>Phrymaceae</taxon>
        <taxon>Erythranthe</taxon>
    </lineage>
</organism>
<gene>
    <name evidence="3" type="ORF">MIMGU_mgv1a020410mg</name>
</gene>
<dbReference type="EMBL" id="KI632125">
    <property type="protein sequence ID" value="EYU24435.1"/>
    <property type="molecule type" value="Genomic_DNA"/>
</dbReference>
<dbReference type="Proteomes" id="UP000030748">
    <property type="component" value="Unassembled WGS sequence"/>
</dbReference>
<accession>A0A022QD92</accession>
<protein>
    <recommendedName>
        <fullName evidence="5">F-box domain-containing protein</fullName>
    </recommendedName>
</protein>
<dbReference type="SUPFAM" id="SSF81383">
    <property type="entry name" value="F-box domain"/>
    <property type="match status" value="1"/>
</dbReference>
<dbReference type="InterPro" id="IPR050796">
    <property type="entry name" value="SCF_F-box_component"/>
</dbReference>